<feature type="region of interest" description="Disordered" evidence="1">
    <location>
        <begin position="1"/>
        <end position="42"/>
    </location>
</feature>
<dbReference type="Proteomes" id="UP000018888">
    <property type="component" value="Unassembled WGS sequence"/>
</dbReference>
<organism evidence="2 3">
    <name type="scientific">Rhizophagus irregularis (strain DAOM 181602 / DAOM 197198 / MUCL 43194)</name>
    <name type="common">Arbuscular mycorrhizal fungus</name>
    <name type="synonym">Glomus intraradices</name>
    <dbReference type="NCBI Taxonomy" id="747089"/>
    <lineage>
        <taxon>Eukaryota</taxon>
        <taxon>Fungi</taxon>
        <taxon>Fungi incertae sedis</taxon>
        <taxon>Mucoromycota</taxon>
        <taxon>Glomeromycotina</taxon>
        <taxon>Glomeromycetes</taxon>
        <taxon>Glomerales</taxon>
        <taxon>Glomeraceae</taxon>
        <taxon>Rhizophagus</taxon>
    </lineage>
</organism>
<evidence type="ECO:0000313" key="3">
    <source>
        <dbReference type="Proteomes" id="UP000018888"/>
    </source>
</evidence>
<feature type="compositionally biased region" description="Basic and acidic residues" evidence="1">
    <location>
        <begin position="1"/>
        <end position="17"/>
    </location>
</feature>
<reference evidence="2 3" key="2">
    <citation type="journal article" date="2018" name="New Phytol.">
        <title>High intraspecific genome diversity in the model arbuscular mycorrhizal symbiont Rhizophagus irregularis.</title>
        <authorList>
            <person name="Chen E.C.H."/>
            <person name="Morin E."/>
            <person name="Beaudet D."/>
            <person name="Noel J."/>
            <person name="Yildirir G."/>
            <person name="Ndikumana S."/>
            <person name="Charron P."/>
            <person name="St-Onge C."/>
            <person name="Giorgi J."/>
            <person name="Kruger M."/>
            <person name="Marton T."/>
            <person name="Ropars J."/>
            <person name="Grigoriev I.V."/>
            <person name="Hainaut M."/>
            <person name="Henrissat B."/>
            <person name="Roux C."/>
            <person name="Martin F."/>
            <person name="Corradi N."/>
        </authorList>
    </citation>
    <scope>NUCLEOTIDE SEQUENCE [LARGE SCALE GENOMIC DNA]</scope>
    <source>
        <strain evidence="2 3">DAOM 197198</strain>
    </source>
</reference>
<evidence type="ECO:0000313" key="2">
    <source>
        <dbReference type="EMBL" id="POG58792.1"/>
    </source>
</evidence>
<reference evidence="2 3" key="1">
    <citation type="journal article" date="2013" name="Proc. Natl. Acad. Sci. U.S.A.">
        <title>Genome of an arbuscular mycorrhizal fungus provides insight into the oldest plant symbiosis.</title>
        <authorList>
            <person name="Tisserant E."/>
            <person name="Malbreil M."/>
            <person name="Kuo A."/>
            <person name="Kohler A."/>
            <person name="Symeonidi A."/>
            <person name="Balestrini R."/>
            <person name="Charron P."/>
            <person name="Duensing N."/>
            <person name="Frei Dit Frey N."/>
            <person name="Gianinazzi-Pearson V."/>
            <person name="Gilbert L.B."/>
            <person name="Handa Y."/>
            <person name="Herr J.R."/>
            <person name="Hijri M."/>
            <person name="Koul R."/>
            <person name="Kawaguchi M."/>
            <person name="Krajinski F."/>
            <person name="Lammers P.J."/>
            <person name="Masclaux F.G."/>
            <person name="Murat C."/>
            <person name="Morin E."/>
            <person name="Ndikumana S."/>
            <person name="Pagni M."/>
            <person name="Petitpierre D."/>
            <person name="Requena N."/>
            <person name="Rosikiewicz P."/>
            <person name="Riley R."/>
            <person name="Saito K."/>
            <person name="San Clemente H."/>
            <person name="Shapiro H."/>
            <person name="van Tuinen D."/>
            <person name="Becard G."/>
            <person name="Bonfante P."/>
            <person name="Paszkowski U."/>
            <person name="Shachar-Hill Y.Y."/>
            <person name="Tuskan G.A."/>
            <person name="Young P.W."/>
            <person name="Sanders I.R."/>
            <person name="Henrissat B."/>
            <person name="Rensing S.A."/>
            <person name="Grigoriev I.V."/>
            <person name="Corradi N."/>
            <person name="Roux C."/>
            <person name="Martin F."/>
        </authorList>
    </citation>
    <scope>NUCLEOTIDE SEQUENCE [LARGE SCALE GENOMIC DNA]</scope>
    <source>
        <strain evidence="2 3">DAOM 197198</strain>
    </source>
</reference>
<name>A0A2P4P085_RHIID</name>
<accession>A0A2P4P085</accession>
<keyword evidence="3" id="KW-1185">Reference proteome</keyword>
<protein>
    <submittedName>
        <fullName evidence="2">Uncharacterized protein</fullName>
    </submittedName>
</protein>
<comment type="caution">
    <text evidence="2">The sequence shown here is derived from an EMBL/GenBank/DDBJ whole genome shotgun (WGS) entry which is preliminary data.</text>
</comment>
<sequence>MDEEKVSTAQLTDRRMTTEPPPPPLVDEIQEKLGGPPKPILIPPKDHISPVVVDMITDLRKNEDLFAGFLIPKKTEASTTDGTKEGKKRVIEGIDEVVKVIKKETAKTKHKIKKNKNARRKRLRQREAVGSQRLAGFIVQKLLEFNNIRRLRRADSSCGRVPYRPTAIFRHLECLDGTWTRRFLRERAPGQLLPDSSVGDGNFWSATS</sequence>
<gene>
    <name evidence="2" type="ORF">GLOIN_2v1885572</name>
</gene>
<dbReference type="EMBL" id="AUPC02000496">
    <property type="protein sequence ID" value="POG58792.1"/>
    <property type="molecule type" value="Genomic_DNA"/>
</dbReference>
<dbReference type="AlphaFoldDB" id="A0A2P4P085"/>
<proteinExistence type="predicted"/>
<evidence type="ECO:0000256" key="1">
    <source>
        <dbReference type="SAM" id="MobiDB-lite"/>
    </source>
</evidence>